<dbReference type="Proteomes" id="UP000597656">
    <property type="component" value="Unassembled WGS sequence"/>
</dbReference>
<dbReference type="InterPro" id="IPR036388">
    <property type="entry name" value="WH-like_DNA-bd_sf"/>
</dbReference>
<reference evidence="9" key="1">
    <citation type="journal article" date="2019" name="Int. J. Syst. Evol. Microbiol.">
        <title>The Global Catalogue of Microorganisms (GCM) 10K type strain sequencing project: providing services to taxonomists for standard genome sequencing and annotation.</title>
        <authorList>
            <consortium name="The Broad Institute Genomics Platform"/>
            <consortium name="The Broad Institute Genome Sequencing Center for Infectious Disease"/>
            <person name="Wu L."/>
            <person name="Ma J."/>
        </authorList>
    </citation>
    <scope>NUCLEOTIDE SEQUENCE [LARGE SCALE GENOMIC DNA]</scope>
    <source>
        <strain evidence="9">CGMCC 4.7319</strain>
    </source>
</reference>
<dbReference type="InterPro" id="IPR005158">
    <property type="entry name" value="BTAD"/>
</dbReference>
<dbReference type="Gene3D" id="1.10.10.10">
    <property type="entry name" value="Winged helix-like DNA-binding domain superfamily/Winged helix DNA-binding domain"/>
    <property type="match status" value="1"/>
</dbReference>
<dbReference type="InterPro" id="IPR016032">
    <property type="entry name" value="Sig_transdc_resp-reg_C-effctor"/>
</dbReference>
<keyword evidence="3" id="KW-0238">DNA-binding</keyword>
<evidence type="ECO:0008006" key="10">
    <source>
        <dbReference type="Google" id="ProtNLM"/>
    </source>
</evidence>
<dbReference type="InterPro" id="IPR011990">
    <property type="entry name" value="TPR-like_helical_dom_sf"/>
</dbReference>
<evidence type="ECO:0000256" key="2">
    <source>
        <dbReference type="ARBA" id="ARBA00023015"/>
    </source>
</evidence>
<evidence type="ECO:0000256" key="1">
    <source>
        <dbReference type="ARBA" id="ARBA00005820"/>
    </source>
</evidence>
<dbReference type="PANTHER" id="PTHR35807:SF1">
    <property type="entry name" value="TRANSCRIPTIONAL REGULATOR REDD"/>
    <property type="match status" value="1"/>
</dbReference>
<feature type="region of interest" description="Disordered" evidence="5">
    <location>
        <begin position="393"/>
        <end position="415"/>
    </location>
</feature>
<name>A0ABQ2HBP2_9PSEU</name>
<evidence type="ECO:0000259" key="6">
    <source>
        <dbReference type="SMART" id="SM00862"/>
    </source>
</evidence>
<protein>
    <recommendedName>
        <fullName evidence="10">DNA-binding transcriptional activator of the SARP family</fullName>
    </recommendedName>
</protein>
<evidence type="ECO:0000313" key="9">
    <source>
        <dbReference type="Proteomes" id="UP000597656"/>
    </source>
</evidence>
<gene>
    <name evidence="8" type="ORF">GCM10011609_02340</name>
</gene>
<evidence type="ECO:0000259" key="7">
    <source>
        <dbReference type="SMART" id="SM01043"/>
    </source>
</evidence>
<keyword evidence="4" id="KW-0804">Transcription</keyword>
<dbReference type="SUPFAM" id="SSF46894">
    <property type="entry name" value="C-terminal effector domain of the bipartite response regulators"/>
    <property type="match status" value="1"/>
</dbReference>
<comment type="caution">
    <text evidence="8">The sequence shown here is derived from an EMBL/GenBank/DDBJ whole genome shotgun (WGS) entry which is preliminary data.</text>
</comment>
<comment type="similarity">
    <text evidence="1">Belongs to the AfsR/DnrI/RedD regulatory family.</text>
</comment>
<evidence type="ECO:0000256" key="5">
    <source>
        <dbReference type="SAM" id="MobiDB-lite"/>
    </source>
</evidence>
<dbReference type="SMART" id="SM00862">
    <property type="entry name" value="Trans_reg_C"/>
    <property type="match status" value="1"/>
</dbReference>
<feature type="domain" description="OmpR/PhoB-type" evidence="6">
    <location>
        <begin position="15"/>
        <end position="91"/>
    </location>
</feature>
<dbReference type="InterPro" id="IPR051677">
    <property type="entry name" value="AfsR-DnrI-RedD_regulator"/>
</dbReference>
<evidence type="ECO:0000256" key="3">
    <source>
        <dbReference type="ARBA" id="ARBA00023125"/>
    </source>
</evidence>
<dbReference type="InterPro" id="IPR001867">
    <property type="entry name" value="OmpR/PhoB-type_DNA-bd"/>
</dbReference>
<dbReference type="PANTHER" id="PTHR35807">
    <property type="entry name" value="TRANSCRIPTIONAL REGULATOR REDD-RELATED"/>
    <property type="match status" value="1"/>
</dbReference>
<evidence type="ECO:0000313" key="8">
    <source>
        <dbReference type="EMBL" id="GGM70176.1"/>
    </source>
</evidence>
<dbReference type="Gene3D" id="1.25.40.10">
    <property type="entry name" value="Tetratricopeptide repeat domain"/>
    <property type="match status" value="1"/>
</dbReference>
<organism evidence="8 9">
    <name type="scientific">Lentzea pudingi</name>
    <dbReference type="NCBI Taxonomy" id="1789439"/>
    <lineage>
        <taxon>Bacteria</taxon>
        <taxon>Bacillati</taxon>
        <taxon>Actinomycetota</taxon>
        <taxon>Actinomycetes</taxon>
        <taxon>Pseudonocardiales</taxon>
        <taxon>Pseudonocardiaceae</taxon>
        <taxon>Lentzea</taxon>
    </lineage>
</organism>
<proteinExistence type="inferred from homology"/>
<accession>A0ABQ2HBP2</accession>
<dbReference type="SUPFAM" id="SSF48452">
    <property type="entry name" value="TPR-like"/>
    <property type="match status" value="1"/>
</dbReference>
<evidence type="ECO:0000256" key="4">
    <source>
        <dbReference type="ARBA" id="ARBA00023163"/>
    </source>
</evidence>
<feature type="domain" description="Bacterial transcriptional activator" evidence="7">
    <location>
        <begin position="96"/>
        <end position="241"/>
    </location>
</feature>
<dbReference type="EMBL" id="BMNC01000001">
    <property type="protein sequence ID" value="GGM70176.1"/>
    <property type="molecule type" value="Genomic_DNA"/>
</dbReference>
<keyword evidence="9" id="KW-1185">Reference proteome</keyword>
<dbReference type="Pfam" id="PF03704">
    <property type="entry name" value="BTAD"/>
    <property type="match status" value="1"/>
</dbReference>
<sequence>MDFRVWEEVGIYVEGHRADLGRKASWLLARLLLNGGRPVSLESLYEWLWDDPPASAETELAKQVGELRDALAQAGFPDALQSKGGLRSLKVPDGLVDVRKFSTLVGRARSADRRTAEGLRGAASALAEALALAVGDPLAGVATSRAAGERLQLQAARRDAQQLAAEVGVELGHHREQIEIVTRLHSAHPEDAAITSLTARTLYLSGRAADAVDTFTRHREALDECGLRVSQEIQDMQTRVLRDDPGLQPLVNQEPGASEGRLVLALKTEARGFESLRALIPDAFGRDDIAVRITTGHLLCDLPQDISPRVVLGRGLGRLSDLVRQPVSAGVAMGDFDRAHDLANSRSAFEQLRAASGSYLVIAISSELYELVDRLDRVAYCRAEDVNGWVRVPGHSLPPGRPPETQSAEQKPAQKSYSVVFNGTTSIGTQHNGDAVHHNYFGGER</sequence>
<dbReference type="RefSeq" id="WP_189152666.1">
    <property type="nucleotide sequence ID" value="NZ_BMNC01000001.1"/>
</dbReference>
<feature type="compositionally biased region" description="Polar residues" evidence="5">
    <location>
        <begin position="404"/>
        <end position="415"/>
    </location>
</feature>
<keyword evidence="2" id="KW-0805">Transcription regulation</keyword>
<dbReference type="SMART" id="SM01043">
    <property type="entry name" value="BTAD"/>
    <property type="match status" value="1"/>
</dbReference>